<keyword evidence="12" id="KW-1185">Reference proteome</keyword>
<dbReference type="GO" id="GO:0000978">
    <property type="term" value="F:RNA polymerase II cis-regulatory region sequence-specific DNA binding"/>
    <property type="evidence" value="ECO:0007669"/>
    <property type="project" value="TreeGrafter"/>
</dbReference>
<evidence type="ECO:0000256" key="6">
    <source>
        <dbReference type="ARBA" id="ARBA00023163"/>
    </source>
</evidence>
<evidence type="ECO:0000256" key="8">
    <source>
        <dbReference type="ARBA" id="ARBA00023242"/>
    </source>
</evidence>
<dbReference type="PANTHER" id="PTHR24082:SF330">
    <property type="entry name" value="THYROID HORMONE RECEPTOR BETA"/>
    <property type="match status" value="1"/>
</dbReference>
<dbReference type="InterPro" id="IPR050234">
    <property type="entry name" value="Nuclear_hormone_rcpt_NR1"/>
</dbReference>
<dbReference type="GO" id="GO:0045944">
    <property type="term" value="P:positive regulation of transcription by RNA polymerase II"/>
    <property type="evidence" value="ECO:0007669"/>
    <property type="project" value="TreeGrafter"/>
</dbReference>
<dbReference type="InterPro" id="IPR013088">
    <property type="entry name" value="Znf_NHR/GATA"/>
</dbReference>
<keyword evidence="4" id="KW-0805">Transcription regulation</keyword>
<gene>
    <name evidence="11" type="ORF">RRG08_044180</name>
</gene>
<dbReference type="SMART" id="SM00399">
    <property type="entry name" value="ZnF_C4"/>
    <property type="match status" value="1"/>
</dbReference>
<evidence type="ECO:0000313" key="12">
    <source>
        <dbReference type="Proteomes" id="UP001283361"/>
    </source>
</evidence>
<evidence type="ECO:0000256" key="1">
    <source>
        <dbReference type="ARBA" id="ARBA00022723"/>
    </source>
</evidence>
<keyword evidence="2" id="KW-0863">Zinc-finger</keyword>
<evidence type="ECO:0000256" key="5">
    <source>
        <dbReference type="ARBA" id="ARBA00023125"/>
    </source>
</evidence>
<dbReference type="GO" id="GO:0008270">
    <property type="term" value="F:zinc ion binding"/>
    <property type="evidence" value="ECO:0007669"/>
    <property type="project" value="UniProtKB-KW"/>
</dbReference>
<reference evidence="11" key="1">
    <citation type="journal article" date="2023" name="G3 (Bethesda)">
        <title>A reference genome for the long-term kleptoplast-retaining sea slug Elysia crispata morphotype clarki.</title>
        <authorList>
            <person name="Eastman K.E."/>
            <person name="Pendleton A.L."/>
            <person name="Shaikh M.A."/>
            <person name="Suttiyut T."/>
            <person name="Ogas R."/>
            <person name="Tomko P."/>
            <person name="Gavelis G."/>
            <person name="Widhalm J.R."/>
            <person name="Wisecaver J.H."/>
        </authorList>
    </citation>
    <scope>NUCLEOTIDE SEQUENCE</scope>
    <source>
        <strain evidence="11">ECLA1</strain>
    </source>
</reference>
<feature type="compositionally biased region" description="Polar residues" evidence="9">
    <location>
        <begin position="234"/>
        <end position="244"/>
    </location>
</feature>
<feature type="compositionally biased region" description="Polar residues" evidence="9">
    <location>
        <begin position="887"/>
        <end position="910"/>
    </location>
</feature>
<organism evidence="11 12">
    <name type="scientific">Elysia crispata</name>
    <name type="common">lettuce slug</name>
    <dbReference type="NCBI Taxonomy" id="231223"/>
    <lineage>
        <taxon>Eukaryota</taxon>
        <taxon>Metazoa</taxon>
        <taxon>Spiralia</taxon>
        <taxon>Lophotrochozoa</taxon>
        <taxon>Mollusca</taxon>
        <taxon>Gastropoda</taxon>
        <taxon>Heterobranchia</taxon>
        <taxon>Euthyneura</taxon>
        <taxon>Panpulmonata</taxon>
        <taxon>Sacoglossa</taxon>
        <taxon>Placobranchoidea</taxon>
        <taxon>Plakobranchidae</taxon>
        <taxon>Elysia</taxon>
    </lineage>
</organism>
<comment type="caution">
    <text evidence="11">The sequence shown here is derived from an EMBL/GenBank/DDBJ whole genome shotgun (WGS) entry which is preliminary data.</text>
</comment>
<evidence type="ECO:0000256" key="9">
    <source>
        <dbReference type="SAM" id="MobiDB-lite"/>
    </source>
</evidence>
<evidence type="ECO:0000313" key="11">
    <source>
        <dbReference type="EMBL" id="KAK3721167.1"/>
    </source>
</evidence>
<feature type="compositionally biased region" description="Basic and acidic residues" evidence="9">
    <location>
        <begin position="1"/>
        <end position="13"/>
    </location>
</feature>
<dbReference type="SUPFAM" id="SSF57716">
    <property type="entry name" value="Glucocorticoid receptor-like (DNA-binding domain)"/>
    <property type="match status" value="1"/>
</dbReference>
<dbReference type="PANTHER" id="PTHR24082">
    <property type="entry name" value="NUCLEAR HORMONE RECEPTOR"/>
    <property type="match status" value="1"/>
</dbReference>
<evidence type="ECO:0000256" key="3">
    <source>
        <dbReference type="ARBA" id="ARBA00022833"/>
    </source>
</evidence>
<feature type="compositionally biased region" description="Low complexity" evidence="9">
    <location>
        <begin position="871"/>
        <end position="886"/>
    </location>
</feature>
<feature type="region of interest" description="Disordered" evidence="9">
    <location>
        <begin position="226"/>
        <end position="364"/>
    </location>
</feature>
<evidence type="ECO:0000256" key="2">
    <source>
        <dbReference type="ARBA" id="ARBA00022771"/>
    </source>
</evidence>
<dbReference type="Pfam" id="PF00105">
    <property type="entry name" value="zf-C4"/>
    <property type="match status" value="1"/>
</dbReference>
<accession>A0AAE1CP09</accession>
<dbReference type="InterPro" id="IPR001628">
    <property type="entry name" value="Znf_hrmn_rcpt"/>
</dbReference>
<feature type="region of interest" description="Disordered" evidence="9">
    <location>
        <begin position="418"/>
        <end position="562"/>
    </location>
</feature>
<dbReference type="EMBL" id="JAWDGP010007400">
    <property type="protein sequence ID" value="KAK3721167.1"/>
    <property type="molecule type" value="Genomic_DNA"/>
</dbReference>
<feature type="compositionally biased region" description="Polar residues" evidence="9">
    <location>
        <begin position="292"/>
        <end position="313"/>
    </location>
</feature>
<dbReference type="GO" id="GO:0000122">
    <property type="term" value="P:negative regulation of transcription by RNA polymerase II"/>
    <property type="evidence" value="ECO:0007669"/>
    <property type="project" value="TreeGrafter"/>
</dbReference>
<keyword evidence="6" id="KW-0804">Transcription</keyword>
<dbReference type="GO" id="GO:0030154">
    <property type="term" value="P:cell differentiation"/>
    <property type="evidence" value="ECO:0007669"/>
    <property type="project" value="TreeGrafter"/>
</dbReference>
<name>A0AAE1CP09_9GAST</name>
<dbReference type="GO" id="GO:0048384">
    <property type="term" value="P:retinoic acid receptor signaling pathway"/>
    <property type="evidence" value="ECO:0007669"/>
    <property type="project" value="TreeGrafter"/>
</dbReference>
<feature type="region of interest" description="Disordered" evidence="9">
    <location>
        <begin position="848"/>
        <end position="910"/>
    </location>
</feature>
<feature type="compositionally biased region" description="Low complexity" evidence="9">
    <location>
        <begin position="505"/>
        <end position="516"/>
    </location>
</feature>
<dbReference type="AlphaFoldDB" id="A0AAE1CP09"/>
<keyword evidence="3" id="KW-0862">Zinc</keyword>
<sequence length="997" mass="107976">MSTKSEREIEREATQVSGGPHHSVEYSPPRLLLERSIFQIAHIILFTLFPASSPPSLLLPDVPLVSCVCSDLTADLLTPLPIPNCCDLHLDLLKQAGCLPWTVSAPSGGGQRSPRAGWLTDQWPSGHGSLSPLFILPSSLCLFLLYSSISRLSSTSLPNPIFVLHFVSEAFRVYGAKTKETNDVTSKPSVAWLRPALFRDCASGSCPFFPSPIQQKMAEGTKLLKSLPIAGPPGSSSPQNGVQKSLSLLLPPQPTAAPPTTMVAGAGNPVSTHHVISSSEPNGPILCEHSSLPHTGLQSWSSPNLTAPSPTDVTRSHPARKRKATDYVLPPPPSLSFPASKSPTSAQQQPSPCAITASSSAASSPLMRKLVQSTTNGLTMSPSVIQQKSSTSIHPVLIRSIPGESSVLSSPSWISAVPHSYPSKSPSSGPYPPPTASQSSQHPSPRKIRKLNDGYPSPANGLNRFKTQTSSATKPTVGAPPCPPPAQGEHQKQQTPGTNHPGPPVAAAAVSSQAQGKVTIKNGGAAGKGKQKTKPAAAKAKAAPKAGNSRKRGGNNGGKPTGKKAYIPSYIQEGEKCVVCGDNSTGLHYRALTCEGCKGFFRRTIQKNKGKLPIFDCKNNNSCVINLETRNNCTACRFNNCIKSKMDPTAVLNEEKRADLKQLITNNRKVRETQDRFKLSDDMLDILKRLGLAFKATNASSFYRYHHGNKELAGPGGVENGPAVLHALRFVKVLPGMDDVDPSDVLILIEHRLLDLFLIHISEIWNSQTAELVFCDFRLGHDLNFRPVDHVDYNQLGYDLIKAFYRDTYRQRLIIEAREARSSAADGGKRDGISVVVVVGKGDDRGGAVSVSLRRNGQHASQNDEDDDDVAQQQDDLHQIAQQQHQPENQKVQQQSSAQETGTGNDQRNNLIPVKLHEAWERFQKVLKNKPHNSSGWAELYDRELVTFDSDGIKTDFRDKVAERKLYDLTKKISRFVTPDGILLGCLAALRIFNTGE</sequence>
<evidence type="ECO:0000256" key="4">
    <source>
        <dbReference type="ARBA" id="ARBA00023015"/>
    </source>
</evidence>
<feature type="compositionally biased region" description="Polar residues" evidence="9">
    <location>
        <begin position="269"/>
        <end position="281"/>
    </location>
</feature>
<dbReference type="PROSITE" id="PS51030">
    <property type="entry name" value="NUCLEAR_REC_DBD_2"/>
    <property type="match status" value="1"/>
</dbReference>
<evidence type="ECO:0000256" key="7">
    <source>
        <dbReference type="ARBA" id="ARBA00023170"/>
    </source>
</evidence>
<proteinExistence type="predicted"/>
<feature type="domain" description="Nuclear receptor" evidence="10">
    <location>
        <begin position="574"/>
        <end position="653"/>
    </location>
</feature>
<feature type="region of interest" description="Disordered" evidence="9">
    <location>
        <begin position="1"/>
        <end position="22"/>
    </location>
</feature>
<dbReference type="Gene3D" id="3.30.50.10">
    <property type="entry name" value="Erythroid Transcription Factor GATA-1, subunit A"/>
    <property type="match status" value="1"/>
</dbReference>
<keyword evidence="5" id="KW-0238">DNA-binding</keyword>
<keyword evidence="7" id="KW-0675">Receptor</keyword>
<dbReference type="PRINTS" id="PR00047">
    <property type="entry name" value="STROIDFINGER"/>
</dbReference>
<feature type="compositionally biased region" description="Polar residues" evidence="9">
    <location>
        <begin position="465"/>
        <end position="474"/>
    </location>
</feature>
<evidence type="ECO:0000259" key="10">
    <source>
        <dbReference type="PROSITE" id="PS51030"/>
    </source>
</evidence>
<keyword evidence="1" id="KW-0479">Metal-binding</keyword>
<feature type="compositionally biased region" description="Low complexity" evidence="9">
    <location>
        <begin position="534"/>
        <end position="547"/>
    </location>
</feature>
<feature type="compositionally biased region" description="Low complexity" evidence="9">
    <location>
        <begin position="418"/>
        <end position="428"/>
    </location>
</feature>
<dbReference type="PROSITE" id="PS00031">
    <property type="entry name" value="NUCLEAR_REC_DBD_1"/>
    <property type="match status" value="1"/>
</dbReference>
<protein>
    <recommendedName>
        <fullName evidence="10">Nuclear receptor domain-containing protein</fullName>
    </recommendedName>
</protein>
<dbReference type="GO" id="GO:0004879">
    <property type="term" value="F:nuclear receptor activity"/>
    <property type="evidence" value="ECO:0007669"/>
    <property type="project" value="TreeGrafter"/>
</dbReference>
<keyword evidence="8" id="KW-0539">Nucleus</keyword>
<dbReference type="Proteomes" id="UP001283361">
    <property type="component" value="Unassembled WGS sequence"/>
</dbReference>